<dbReference type="eggNOG" id="COG3481">
    <property type="taxonomic scope" value="Bacteria"/>
</dbReference>
<dbReference type="Proteomes" id="UP000004959">
    <property type="component" value="Chromosome"/>
</dbReference>
<evidence type="ECO:0000259" key="3">
    <source>
        <dbReference type="SMART" id="SM00471"/>
    </source>
</evidence>
<dbReference type="CDD" id="cd00077">
    <property type="entry name" value="HDc"/>
    <property type="match status" value="1"/>
</dbReference>
<evidence type="ECO:0000256" key="2">
    <source>
        <dbReference type="ARBA" id="ARBA00022839"/>
    </source>
</evidence>
<dbReference type="AlphaFoldDB" id="G9WG46"/>
<dbReference type="InterPro" id="IPR050798">
    <property type="entry name" value="YhaM_exoribonuc/phosphodiest"/>
</dbReference>
<dbReference type="HOGENOM" id="CLU_056349_2_0_9"/>
<proteinExistence type="predicted"/>
<protein>
    <submittedName>
        <fullName evidence="4">CMP-binding-factor 1</fullName>
    </submittedName>
</protein>
<evidence type="ECO:0000256" key="1">
    <source>
        <dbReference type="ARBA" id="ARBA00022801"/>
    </source>
</evidence>
<gene>
    <name evidence="4" type="ORF">OKIT_1546</name>
</gene>
<dbReference type="PANTHER" id="PTHR37294">
    <property type="entry name" value="3'-5' EXORIBONUCLEASE YHAM"/>
    <property type="match status" value="1"/>
</dbReference>
<dbReference type="FunFam" id="1.10.3210.10:FF:000008">
    <property type="entry name" value="3'-5' exoribonuclease YhaM"/>
    <property type="match status" value="1"/>
</dbReference>
<feature type="domain" description="HD/PDEase" evidence="3">
    <location>
        <begin position="153"/>
        <end position="287"/>
    </location>
</feature>
<sequence>MLNEHKKGDNYSIYLLIKTAEKRSTSKGSPYIRLTLTDRSGEIQTNIWDASEQDSENYIAGKVVYVTAIQDEYQGKPQLKIQDIRLASDSEPSDPSIYEISSPISRKELQSQINDLLFQITNPTWNRVVRNILNKYADAYYEFPAAKKIHHAFRGGLAFHSLSIAKLALKVTDLYPQINRSLLLAGALIHDIGKVVELSGPVGTEYTMEGQLLGHIVIGDEIIVQAATELGFDLASEDMILLRHLMISHHNKPEFGSPESPKELEAYVLSKLDDLDAHIQMITDAVGKTAAGGFSEKIFGADNLSYYHPKDGLLTDDDSK</sequence>
<dbReference type="SMART" id="SM00471">
    <property type="entry name" value="HDc"/>
    <property type="match status" value="1"/>
</dbReference>
<name>G9WG46_9LACO</name>
<comment type="caution">
    <text evidence="4">The sequence shown here is derived from an EMBL/GenBank/DDBJ whole genome shotgun (WGS) entry which is preliminary data.</text>
</comment>
<dbReference type="GO" id="GO:0031125">
    <property type="term" value="P:rRNA 3'-end processing"/>
    <property type="evidence" value="ECO:0007669"/>
    <property type="project" value="TreeGrafter"/>
</dbReference>
<dbReference type="InterPro" id="IPR006674">
    <property type="entry name" value="HD_domain"/>
</dbReference>
<dbReference type="RefSeq" id="WP_007746636.1">
    <property type="nucleotide sequence ID" value="NZ_CM001398.1"/>
</dbReference>
<dbReference type="GO" id="GO:0003676">
    <property type="term" value="F:nucleic acid binding"/>
    <property type="evidence" value="ECO:0007669"/>
    <property type="project" value="InterPro"/>
</dbReference>
<dbReference type="GO" id="GO:0004527">
    <property type="term" value="F:exonuclease activity"/>
    <property type="evidence" value="ECO:0007669"/>
    <property type="project" value="UniProtKB-KW"/>
</dbReference>
<dbReference type="EMBL" id="AFVZ01000001">
    <property type="protein sequence ID" value="EHN59624.1"/>
    <property type="molecule type" value="Genomic_DNA"/>
</dbReference>
<dbReference type="PATRIC" id="fig|1045004.4.peg.1517"/>
<keyword evidence="5" id="KW-1185">Reference proteome</keyword>
<keyword evidence="2" id="KW-0540">Nuclease</keyword>
<dbReference type="InterPro" id="IPR003607">
    <property type="entry name" value="HD/PDEase_dom"/>
</dbReference>
<keyword evidence="2" id="KW-0269">Exonuclease</keyword>
<keyword evidence="1" id="KW-0378">Hydrolase</keyword>
<dbReference type="InterPro" id="IPR004365">
    <property type="entry name" value="NA-bd_OB_tRNA"/>
</dbReference>
<accession>G9WG46</accession>
<evidence type="ECO:0000313" key="5">
    <source>
        <dbReference type="Proteomes" id="UP000004959"/>
    </source>
</evidence>
<dbReference type="Gene3D" id="1.10.3210.40">
    <property type="match status" value="1"/>
</dbReference>
<organism evidence="4 5">
    <name type="scientific">Oenococcus kitaharae DSM 17330</name>
    <dbReference type="NCBI Taxonomy" id="1045004"/>
    <lineage>
        <taxon>Bacteria</taxon>
        <taxon>Bacillati</taxon>
        <taxon>Bacillota</taxon>
        <taxon>Bacilli</taxon>
        <taxon>Lactobacillales</taxon>
        <taxon>Lactobacillaceae</taxon>
        <taxon>Oenococcus</taxon>
    </lineage>
</organism>
<dbReference type="PANTHER" id="PTHR37294:SF1">
    <property type="entry name" value="3'-5' EXORIBONUCLEASE YHAM"/>
    <property type="match status" value="1"/>
</dbReference>
<dbReference type="Pfam" id="PF01966">
    <property type="entry name" value="HD"/>
    <property type="match status" value="1"/>
</dbReference>
<reference evidence="4 5" key="1">
    <citation type="journal article" date="2012" name="PLoS ONE">
        <title>Functional divergence in the genus oenococcus as predicted by genome sequencing of the newly-described species, Oenococcus kitaharae.</title>
        <authorList>
            <person name="Borneman A.R."/>
            <person name="McCarthy J.M."/>
            <person name="Chambers P.J."/>
            <person name="Bartowsky E.J."/>
        </authorList>
    </citation>
    <scope>NUCLEOTIDE SEQUENCE [LARGE SCALE GENOMIC DNA]</scope>
    <source>
        <strain evidence="5">DSM17330</strain>
    </source>
</reference>
<dbReference type="CDD" id="cd04492">
    <property type="entry name" value="YhaM_OBF_like"/>
    <property type="match status" value="1"/>
</dbReference>
<evidence type="ECO:0000313" key="4">
    <source>
        <dbReference type="EMBL" id="EHN59624.1"/>
    </source>
</evidence>
<dbReference type="OrthoDB" id="9778453at2"/>
<dbReference type="SUPFAM" id="SSF109604">
    <property type="entry name" value="HD-domain/PDEase-like"/>
    <property type="match status" value="1"/>
</dbReference>
<dbReference type="Pfam" id="PF01336">
    <property type="entry name" value="tRNA_anti-codon"/>
    <property type="match status" value="1"/>
</dbReference>
<dbReference type="STRING" id="336988.NT96_01380"/>